<keyword evidence="4" id="KW-1185">Reference proteome</keyword>
<protein>
    <recommendedName>
        <fullName evidence="5">WAP domain-containing protein</fullName>
    </recommendedName>
</protein>
<dbReference type="AlphaFoldDB" id="A0A3P7LHP6"/>
<feature type="signal peptide" evidence="2">
    <location>
        <begin position="1"/>
        <end position="15"/>
    </location>
</feature>
<evidence type="ECO:0000256" key="2">
    <source>
        <dbReference type="SAM" id="SignalP"/>
    </source>
</evidence>
<evidence type="ECO:0000313" key="4">
    <source>
        <dbReference type="Proteomes" id="UP000281553"/>
    </source>
</evidence>
<feature type="region of interest" description="Disordered" evidence="1">
    <location>
        <begin position="35"/>
        <end position="59"/>
    </location>
</feature>
<evidence type="ECO:0000313" key="3">
    <source>
        <dbReference type="EMBL" id="VDN10203.1"/>
    </source>
</evidence>
<evidence type="ECO:0000256" key="1">
    <source>
        <dbReference type="SAM" id="MobiDB-lite"/>
    </source>
</evidence>
<feature type="chain" id="PRO_5017937894" description="WAP domain-containing protein" evidence="2">
    <location>
        <begin position="16"/>
        <end position="103"/>
    </location>
</feature>
<gene>
    <name evidence="3" type="ORF">DILT_LOCUS6034</name>
</gene>
<organism evidence="3 4">
    <name type="scientific">Dibothriocephalus latus</name>
    <name type="common">Fish tapeworm</name>
    <name type="synonym">Diphyllobothrium latum</name>
    <dbReference type="NCBI Taxonomy" id="60516"/>
    <lineage>
        <taxon>Eukaryota</taxon>
        <taxon>Metazoa</taxon>
        <taxon>Spiralia</taxon>
        <taxon>Lophotrochozoa</taxon>
        <taxon>Platyhelminthes</taxon>
        <taxon>Cestoda</taxon>
        <taxon>Eucestoda</taxon>
        <taxon>Diphyllobothriidea</taxon>
        <taxon>Diphyllobothriidae</taxon>
        <taxon>Dibothriocephalus</taxon>
    </lineage>
</organism>
<proteinExistence type="predicted"/>
<sequence>MTSLSLLLLFAVARALLCQTSPNYQTLELQNEYAARGGDPKLGPEDEEDEEQVESSKVGEEELKMEEFKEILVPANWRRRPQLCRHLCCRIGVRCFSNCMISD</sequence>
<evidence type="ECO:0008006" key="5">
    <source>
        <dbReference type="Google" id="ProtNLM"/>
    </source>
</evidence>
<accession>A0A3P7LHP6</accession>
<keyword evidence="2" id="KW-0732">Signal</keyword>
<reference evidence="3 4" key="1">
    <citation type="submission" date="2018-11" db="EMBL/GenBank/DDBJ databases">
        <authorList>
            <consortium name="Pathogen Informatics"/>
        </authorList>
    </citation>
    <scope>NUCLEOTIDE SEQUENCE [LARGE SCALE GENOMIC DNA]</scope>
</reference>
<dbReference type="EMBL" id="UYRU01048653">
    <property type="protein sequence ID" value="VDN10203.1"/>
    <property type="molecule type" value="Genomic_DNA"/>
</dbReference>
<name>A0A3P7LHP6_DIBLA</name>
<dbReference type="Proteomes" id="UP000281553">
    <property type="component" value="Unassembled WGS sequence"/>
</dbReference>